<dbReference type="AlphaFoldDB" id="A0A7G7VLW2"/>
<gene>
    <name evidence="1" type="ORF">H1B31_04025</name>
</gene>
<keyword evidence="2" id="KW-1185">Reference proteome</keyword>
<organism evidence="1 2">
    <name type="scientific">Selenomonas timonae</name>
    <dbReference type="NCBI Taxonomy" id="2754044"/>
    <lineage>
        <taxon>Bacteria</taxon>
        <taxon>Bacillati</taxon>
        <taxon>Bacillota</taxon>
        <taxon>Negativicutes</taxon>
        <taxon>Selenomonadales</taxon>
        <taxon>Selenomonadaceae</taxon>
        <taxon>Selenomonas</taxon>
    </lineage>
</organism>
<name>A0A7G7VLW2_9FIRM</name>
<dbReference type="KEGG" id="stim:H1B31_04025"/>
<dbReference type="Proteomes" id="UP000515480">
    <property type="component" value="Chromosome"/>
</dbReference>
<reference evidence="1 2" key="1">
    <citation type="submission" date="2020-07" db="EMBL/GenBank/DDBJ databases">
        <title>Complete genome and description of Selenomonas timonensis sp. nov., a new bacterium isolated from a gingivitis subject.</title>
        <authorList>
            <person name="Antezack A."/>
        </authorList>
    </citation>
    <scope>NUCLEOTIDE SEQUENCE [LARGE SCALE GENOMIC DNA]</scope>
    <source>
        <strain evidence="1 2">Marseille-Q3039</strain>
    </source>
</reference>
<sequence>MKAILIPDYVGSIDNTGILTYTENNKMIPETERARMLPRLCGAGIVNDADVL</sequence>
<evidence type="ECO:0000313" key="2">
    <source>
        <dbReference type="Proteomes" id="UP000515480"/>
    </source>
</evidence>
<dbReference type="EMBL" id="CP060204">
    <property type="protein sequence ID" value="QNH55105.1"/>
    <property type="molecule type" value="Genomic_DNA"/>
</dbReference>
<dbReference type="RefSeq" id="WP_157049425.1">
    <property type="nucleotide sequence ID" value="NZ_CP060204.1"/>
</dbReference>
<evidence type="ECO:0000313" key="1">
    <source>
        <dbReference type="EMBL" id="QNH55105.1"/>
    </source>
</evidence>
<accession>A0A7G7VLW2</accession>
<protein>
    <submittedName>
        <fullName evidence="1">Uncharacterized protein</fullName>
    </submittedName>
</protein>
<proteinExistence type="predicted"/>